<dbReference type="KEGG" id="nvi:116417778"/>
<dbReference type="OrthoDB" id="539213at2759"/>
<dbReference type="RefSeq" id="XP_031788662.1">
    <property type="nucleotide sequence ID" value="XM_031932802.1"/>
</dbReference>
<proteinExistence type="predicted"/>
<feature type="repeat" description="ANK" evidence="1">
    <location>
        <begin position="168"/>
        <end position="200"/>
    </location>
</feature>
<dbReference type="GeneID" id="116417778"/>
<feature type="repeat" description="ANK" evidence="1">
    <location>
        <begin position="341"/>
        <end position="374"/>
    </location>
</feature>
<sequence>MLRSLIFGQSRIFYMLDVNENVTEVVHREWLEPESSAKDFDEIFRKSLDELFCDRRGSCSGQIKDPIIKHQLLEQETSLSSVFSREELGNLSLLWVAVFGAYHKSAELLVRSGADVNEPFGIHEPQVIDEKWTILHELLEMKPTPEGEQLIRLMVTNHGADLQARDSKGETALHIAVSKGLVPIVEMMLEKGADVQARDLGGQTPLHFAALRGQVQIVEMLLEKGAGVNVPDESGQTPLHVAAMGSKADELLPLFIKHGANVTDKTHSGFNVLHFLTRASDLERPADLVEVIIEKGGVSLVNERAAINQLQPIHSAAVAGNIELVNIYLNLGAKVNSLAYEDVSPLYLAAQQQAPATVIKTLLNRGANVALTTRDGRTALHAACENFDLANCEESIKLLLSSCADPTIEDRFGLTPLALIEEPDTNSGACLVIKHLALKKACKPSIELKDERLIERHSNLLDYFRKCMEQIERMQSSRIERCSIFDILMECECTIAVFMRNPRFEIGFNNYDLSEFSEYAEDLVEAFERVEKHYEFVMREEDSLFEAFLDTLPYLVVRKLLHYVCDCCSIVKRVIGPYSVC</sequence>
<evidence type="ECO:0000313" key="3">
    <source>
        <dbReference type="Proteomes" id="UP000002358"/>
    </source>
</evidence>
<dbReference type="Pfam" id="PF13857">
    <property type="entry name" value="Ank_5"/>
    <property type="match status" value="1"/>
</dbReference>
<feature type="repeat" description="ANK" evidence="1">
    <location>
        <begin position="375"/>
        <end position="411"/>
    </location>
</feature>
<dbReference type="InterPro" id="IPR036770">
    <property type="entry name" value="Ankyrin_rpt-contain_sf"/>
</dbReference>
<dbReference type="InParanoid" id="A0A7M7QP80"/>
<dbReference type="PRINTS" id="PR01415">
    <property type="entry name" value="ANKYRIN"/>
</dbReference>
<feature type="repeat" description="ANK" evidence="1">
    <location>
        <begin position="234"/>
        <end position="267"/>
    </location>
</feature>
<dbReference type="SUPFAM" id="SSF48403">
    <property type="entry name" value="Ankyrin repeat"/>
    <property type="match status" value="1"/>
</dbReference>
<dbReference type="AlphaFoldDB" id="A0A7M7QP80"/>
<evidence type="ECO:0000256" key="1">
    <source>
        <dbReference type="PROSITE-ProRule" id="PRU00023"/>
    </source>
</evidence>
<dbReference type="PANTHER" id="PTHR24118">
    <property type="entry name" value="POTE ANKYRIN DOMAIN"/>
    <property type="match status" value="1"/>
</dbReference>
<dbReference type="InterPro" id="IPR002110">
    <property type="entry name" value="Ankyrin_rpt"/>
</dbReference>
<accession>A0A7M7QP80</accession>
<keyword evidence="3" id="KW-1185">Reference proteome</keyword>
<dbReference type="Pfam" id="PF12796">
    <property type="entry name" value="Ank_2"/>
    <property type="match status" value="1"/>
</dbReference>
<protein>
    <submittedName>
        <fullName evidence="2">Uncharacterized protein</fullName>
    </submittedName>
</protein>
<evidence type="ECO:0000313" key="2">
    <source>
        <dbReference type="EnsemblMetazoa" id="XP_031788662"/>
    </source>
</evidence>
<name>A0A7M7QP80_NASVI</name>
<reference evidence="2" key="1">
    <citation type="submission" date="2021-01" db="UniProtKB">
        <authorList>
            <consortium name="EnsemblMetazoa"/>
        </authorList>
    </citation>
    <scope>IDENTIFICATION</scope>
</reference>
<dbReference type="PANTHER" id="PTHR24118:SF99">
    <property type="entry name" value="POTE ANKYRIN DOMAIN FAMILY MEMBER 3C-RELATED"/>
    <property type="match status" value="1"/>
</dbReference>
<dbReference type="SMR" id="A0A7M7QP80"/>
<feature type="repeat" description="ANK" evidence="1">
    <location>
        <begin position="308"/>
        <end position="340"/>
    </location>
</feature>
<dbReference type="PROSITE" id="PS50088">
    <property type="entry name" value="ANK_REPEAT"/>
    <property type="match status" value="6"/>
</dbReference>
<feature type="repeat" description="ANK" evidence="1">
    <location>
        <begin position="201"/>
        <end position="233"/>
    </location>
</feature>
<keyword evidence="1" id="KW-0040">ANK repeat</keyword>
<dbReference type="Proteomes" id="UP000002358">
    <property type="component" value="Chromosome 5"/>
</dbReference>
<organism evidence="2 3">
    <name type="scientific">Nasonia vitripennis</name>
    <name type="common">Parasitic wasp</name>
    <dbReference type="NCBI Taxonomy" id="7425"/>
    <lineage>
        <taxon>Eukaryota</taxon>
        <taxon>Metazoa</taxon>
        <taxon>Ecdysozoa</taxon>
        <taxon>Arthropoda</taxon>
        <taxon>Hexapoda</taxon>
        <taxon>Insecta</taxon>
        <taxon>Pterygota</taxon>
        <taxon>Neoptera</taxon>
        <taxon>Endopterygota</taxon>
        <taxon>Hymenoptera</taxon>
        <taxon>Apocrita</taxon>
        <taxon>Proctotrupomorpha</taxon>
        <taxon>Chalcidoidea</taxon>
        <taxon>Pteromalidae</taxon>
        <taxon>Pteromalinae</taxon>
        <taxon>Nasonia</taxon>
    </lineage>
</organism>
<dbReference type="EnsemblMetazoa" id="XM_031932802">
    <property type="protein sequence ID" value="XP_031788662"/>
    <property type="gene ID" value="LOC116417778"/>
</dbReference>
<dbReference type="Gene3D" id="1.25.40.20">
    <property type="entry name" value="Ankyrin repeat-containing domain"/>
    <property type="match status" value="4"/>
</dbReference>
<dbReference type="SMART" id="SM00248">
    <property type="entry name" value="ANK"/>
    <property type="match status" value="8"/>
</dbReference>
<dbReference type="PROSITE" id="PS50297">
    <property type="entry name" value="ANK_REP_REGION"/>
    <property type="match status" value="5"/>
</dbReference>